<comment type="subunit">
    <text evidence="6">Component of the CCR4-NOT complex, at least composed of CRR4 and CAF1 proteins.</text>
</comment>
<protein>
    <recommendedName>
        <fullName evidence="7">poly(A)-specific ribonuclease</fullName>
        <ecNumber evidence="7">3.1.13.4</ecNumber>
    </recommendedName>
</protein>
<comment type="similarity">
    <text evidence="5">Belongs to the CAF1 family.</text>
</comment>
<evidence type="ECO:0000256" key="6">
    <source>
        <dbReference type="ARBA" id="ARBA00011757"/>
    </source>
</evidence>
<evidence type="ECO:0000256" key="11">
    <source>
        <dbReference type="ARBA" id="ARBA00022801"/>
    </source>
</evidence>
<keyword evidence="19" id="KW-1185">Reference proteome</keyword>
<evidence type="ECO:0000256" key="15">
    <source>
        <dbReference type="ARBA" id="ARBA00023163"/>
    </source>
</evidence>
<evidence type="ECO:0000256" key="2">
    <source>
        <dbReference type="ARBA" id="ARBA00001968"/>
    </source>
</evidence>
<sequence length="707" mass="79873">MDTEFPGVVFRQKHPYVRHQSPSEHYKLLKKNVDVLKLIQVGLTLTDGNGNLPSLGETNGDVYIWEFNFKDFDVLHDMHVSDSIELLVKQGVDFRRNNECGIDGERFGELMMSSGMVCGNGDVCWVTFHSGYDFGYLVKVLTGRVLPDELGGFLEVLRCFFGERVYDVKHMMRFCDGVYGGLEKAAELVGVYRAVGKCHQAGSDSLLTWRVFEKIRGRCNGGYERCAGVLFGLDFDTLMKAMQDQVTAKTCPFMMDQEILEQVFKEQVAEMMSNIMRNKTGRDSEQARHAAEIYTPQVFPPGPSYYTSAFAPGPNYGRPNLNTFVSLFLAISRLRFGMLQFSAEFSVCQQPLLTTTRVVAEDPEESCALCSVKDLYSLSSDICRCMVLKLNSDLVGAKVRVTHLHSRRPQTYKINGFTSDAGNDLKPLEVCMIVEYQPERLHERNSSSREEDFRVSGIQRMTNDRNANCFNTDVPIFQELGLVINKHLTEVSARHLAEHELKKKGHYNTSVRNWCVLNGSGQPQLRLMASAEKLIGVATKTWSCKASSRHFMFAGSDSLLTWRVFEKIKGRCNGGYERCAGVLFGLDFDTLMKAMQDQVTAKTCPFMMDQVILEQVFKVKNRGHIVGKGRRLPGMGSSFGRSSQSGPGWCTQEQVAEMMSNIMRKKKGEVRSLDMGYHTRYKKQYLDYAEPVEDLGFRTSWEVIGLG</sequence>
<evidence type="ECO:0000256" key="16">
    <source>
        <dbReference type="ARBA" id="ARBA00023242"/>
    </source>
</evidence>
<dbReference type="GO" id="GO:0005634">
    <property type="term" value="C:nucleus"/>
    <property type="evidence" value="ECO:0007669"/>
    <property type="project" value="UniProtKB-SubCell"/>
</dbReference>
<comment type="function">
    <text evidence="17">Ubiquitous transcription factor required for a diverse set of processes. It is a component of the CCR4 complex involved in the control of gene expression.</text>
</comment>
<evidence type="ECO:0000256" key="5">
    <source>
        <dbReference type="ARBA" id="ARBA00008372"/>
    </source>
</evidence>
<dbReference type="Gene3D" id="3.30.420.10">
    <property type="entry name" value="Ribonuclease H-like superfamily/Ribonuclease H"/>
    <property type="match status" value="1"/>
</dbReference>
<dbReference type="GO" id="GO:0004535">
    <property type="term" value="F:poly(A)-specific ribonuclease activity"/>
    <property type="evidence" value="ECO:0007669"/>
    <property type="project" value="UniProtKB-EC"/>
</dbReference>
<reference evidence="18 19" key="1">
    <citation type="journal article" date="2018" name="Mol. Plant">
        <title>The genome of Artemisia annua provides insight into the evolution of Asteraceae family and artemisinin biosynthesis.</title>
        <authorList>
            <person name="Shen Q."/>
            <person name="Zhang L."/>
            <person name="Liao Z."/>
            <person name="Wang S."/>
            <person name="Yan T."/>
            <person name="Shi P."/>
            <person name="Liu M."/>
            <person name="Fu X."/>
            <person name="Pan Q."/>
            <person name="Wang Y."/>
            <person name="Lv Z."/>
            <person name="Lu X."/>
            <person name="Zhang F."/>
            <person name="Jiang W."/>
            <person name="Ma Y."/>
            <person name="Chen M."/>
            <person name="Hao X."/>
            <person name="Li L."/>
            <person name="Tang Y."/>
            <person name="Lv G."/>
            <person name="Zhou Y."/>
            <person name="Sun X."/>
            <person name="Brodelius P.E."/>
            <person name="Rose J.K.C."/>
            <person name="Tang K."/>
        </authorList>
    </citation>
    <scope>NUCLEOTIDE SEQUENCE [LARGE SCALE GENOMIC DNA]</scope>
    <source>
        <strain evidence="19">cv. Huhao1</strain>
        <tissue evidence="18">Leaf</tissue>
    </source>
</reference>
<dbReference type="GO" id="GO:0030014">
    <property type="term" value="C:CCR4-NOT complex"/>
    <property type="evidence" value="ECO:0007669"/>
    <property type="project" value="InterPro"/>
</dbReference>
<keyword evidence="16" id="KW-0539">Nucleus</keyword>
<evidence type="ECO:0000256" key="9">
    <source>
        <dbReference type="ARBA" id="ARBA00022722"/>
    </source>
</evidence>
<keyword evidence="10" id="KW-0479">Metal-binding</keyword>
<keyword evidence="11" id="KW-0378">Hydrolase</keyword>
<keyword evidence="15" id="KW-0804">Transcription</keyword>
<evidence type="ECO:0000256" key="7">
    <source>
        <dbReference type="ARBA" id="ARBA00012161"/>
    </source>
</evidence>
<evidence type="ECO:0000256" key="12">
    <source>
        <dbReference type="ARBA" id="ARBA00022839"/>
    </source>
</evidence>
<dbReference type="InterPro" id="IPR039637">
    <property type="entry name" value="CNOT7/CNOT8/Pop2"/>
</dbReference>
<dbReference type="OrthoDB" id="1164111at2759"/>
<comment type="catalytic activity">
    <reaction evidence="1">
        <text>Exonucleolytic cleavage of poly(A) to 5'-AMP.</text>
        <dbReference type="EC" id="3.1.13.4"/>
    </reaction>
</comment>
<dbReference type="InterPro" id="IPR012337">
    <property type="entry name" value="RNaseH-like_sf"/>
</dbReference>
<keyword evidence="8" id="KW-0963">Cytoplasm</keyword>
<evidence type="ECO:0000313" key="19">
    <source>
        <dbReference type="Proteomes" id="UP000245207"/>
    </source>
</evidence>
<keyword evidence="14" id="KW-0805">Transcription regulation</keyword>
<evidence type="ECO:0000256" key="10">
    <source>
        <dbReference type="ARBA" id="ARBA00022723"/>
    </source>
</evidence>
<comment type="subcellular location">
    <subcellularLocation>
        <location evidence="4">Cytoplasm</location>
    </subcellularLocation>
    <subcellularLocation>
        <location evidence="3">Nucleus</location>
    </subcellularLocation>
</comment>
<evidence type="ECO:0000256" key="4">
    <source>
        <dbReference type="ARBA" id="ARBA00004496"/>
    </source>
</evidence>
<evidence type="ECO:0000256" key="3">
    <source>
        <dbReference type="ARBA" id="ARBA00004123"/>
    </source>
</evidence>
<dbReference type="Proteomes" id="UP000245207">
    <property type="component" value="Unassembled WGS sequence"/>
</dbReference>
<evidence type="ECO:0000256" key="8">
    <source>
        <dbReference type="ARBA" id="ARBA00022490"/>
    </source>
</evidence>
<dbReference type="GO" id="GO:0046872">
    <property type="term" value="F:metal ion binding"/>
    <property type="evidence" value="ECO:0007669"/>
    <property type="project" value="UniProtKB-KW"/>
</dbReference>
<keyword evidence="13" id="KW-0694">RNA-binding</keyword>
<dbReference type="Pfam" id="PF04857">
    <property type="entry name" value="CAF1"/>
    <property type="match status" value="1"/>
</dbReference>
<dbReference type="GO" id="GO:0005737">
    <property type="term" value="C:cytoplasm"/>
    <property type="evidence" value="ECO:0007669"/>
    <property type="project" value="UniProtKB-SubCell"/>
</dbReference>
<dbReference type="SUPFAM" id="SSF53098">
    <property type="entry name" value="Ribonuclease H-like"/>
    <property type="match status" value="1"/>
</dbReference>
<evidence type="ECO:0000256" key="1">
    <source>
        <dbReference type="ARBA" id="ARBA00001663"/>
    </source>
</evidence>
<proteinExistence type="inferred from homology"/>
<keyword evidence="9" id="KW-0540">Nuclease</keyword>
<dbReference type="AlphaFoldDB" id="A0A2U1LSZ8"/>
<dbReference type="InterPro" id="IPR006941">
    <property type="entry name" value="RNase_CAF1"/>
</dbReference>
<keyword evidence="12" id="KW-0269">Exonuclease</keyword>
<comment type="cofactor">
    <cofactor evidence="2">
        <name>a divalent metal cation</name>
        <dbReference type="ChEBI" id="CHEBI:60240"/>
    </cofactor>
</comment>
<dbReference type="InterPro" id="IPR036397">
    <property type="entry name" value="RNaseH_sf"/>
</dbReference>
<evidence type="ECO:0000256" key="17">
    <source>
        <dbReference type="ARBA" id="ARBA00025148"/>
    </source>
</evidence>
<evidence type="ECO:0000256" key="14">
    <source>
        <dbReference type="ARBA" id="ARBA00023015"/>
    </source>
</evidence>
<organism evidence="18 19">
    <name type="scientific">Artemisia annua</name>
    <name type="common">Sweet wormwood</name>
    <dbReference type="NCBI Taxonomy" id="35608"/>
    <lineage>
        <taxon>Eukaryota</taxon>
        <taxon>Viridiplantae</taxon>
        <taxon>Streptophyta</taxon>
        <taxon>Embryophyta</taxon>
        <taxon>Tracheophyta</taxon>
        <taxon>Spermatophyta</taxon>
        <taxon>Magnoliopsida</taxon>
        <taxon>eudicotyledons</taxon>
        <taxon>Gunneridae</taxon>
        <taxon>Pentapetalae</taxon>
        <taxon>asterids</taxon>
        <taxon>campanulids</taxon>
        <taxon>Asterales</taxon>
        <taxon>Asteraceae</taxon>
        <taxon>Asteroideae</taxon>
        <taxon>Anthemideae</taxon>
        <taxon>Artemisiinae</taxon>
        <taxon>Artemisia</taxon>
    </lineage>
</organism>
<name>A0A2U1LSZ8_ARTAN</name>
<dbReference type="STRING" id="35608.A0A2U1LSZ8"/>
<gene>
    <name evidence="18" type="ORF">CTI12_AA457470</name>
</gene>
<accession>A0A2U1LSZ8</accession>
<dbReference type="GO" id="GO:0003723">
    <property type="term" value="F:RNA binding"/>
    <property type="evidence" value="ECO:0007669"/>
    <property type="project" value="UniProtKB-KW"/>
</dbReference>
<dbReference type="EC" id="3.1.13.4" evidence="7"/>
<dbReference type="EMBL" id="PKPP01007905">
    <property type="protein sequence ID" value="PWA52121.1"/>
    <property type="molecule type" value="Genomic_DNA"/>
</dbReference>
<evidence type="ECO:0000313" key="18">
    <source>
        <dbReference type="EMBL" id="PWA52121.1"/>
    </source>
</evidence>
<comment type="caution">
    <text evidence="18">The sequence shown here is derived from an EMBL/GenBank/DDBJ whole genome shotgun (WGS) entry which is preliminary data.</text>
</comment>
<dbReference type="PANTHER" id="PTHR10797">
    <property type="entry name" value="CCR4-NOT TRANSCRIPTION COMPLEX SUBUNIT"/>
    <property type="match status" value="1"/>
</dbReference>
<evidence type="ECO:0000256" key="13">
    <source>
        <dbReference type="ARBA" id="ARBA00022884"/>
    </source>
</evidence>